<proteinExistence type="predicted"/>
<evidence type="ECO:0000259" key="1">
    <source>
        <dbReference type="Pfam" id="PF13400"/>
    </source>
</evidence>
<dbReference type="InterPro" id="IPR021202">
    <property type="entry name" value="Rv3654c-like"/>
</dbReference>
<protein>
    <submittedName>
        <fullName evidence="2">Flp pilus-assembly TadE/G-like family protein</fullName>
    </submittedName>
</protein>
<gene>
    <name evidence="2" type="ORF">ISU07_04570</name>
</gene>
<evidence type="ECO:0000313" key="2">
    <source>
        <dbReference type="EMBL" id="MBF4762389.1"/>
    </source>
</evidence>
<dbReference type="Proteomes" id="UP000640489">
    <property type="component" value="Unassembled WGS sequence"/>
</dbReference>
<evidence type="ECO:0000313" key="3">
    <source>
        <dbReference type="Proteomes" id="UP000640489"/>
    </source>
</evidence>
<sequence>MLVLALAGVLLLVGAALGVVQAMVVAHRRAQSAADLAALAGASAAANGRPACDSARTVALLNGAELTGCAVTDRTVTVSVRVAGPHWLGQQADLTAEARAGPA</sequence>
<dbReference type="AlphaFoldDB" id="A0A930YGX0"/>
<accession>A0A930YGX0</accession>
<comment type="caution">
    <text evidence="2">The sequence shown here is derived from an EMBL/GenBank/DDBJ whole genome shotgun (WGS) entry which is preliminary data.</text>
</comment>
<dbReference type="EMBL" id="JADKPN010000001">
    <property type="protein sequence ID" value="MBF4762389.1"/>
    <property type="molecule type" value="Genomic_DNA"/>
</dbReference>
<organism evidence="2 3">
    <name type="scientific">Nocardioides islandensis</name>
    <dbReference type="NCBI Taxonomy" id="433663"/>
    <lineage>
        <taxon>Bacteria</taxon>
        <taxon>Bacillati</taxon>
        <taxon>Actinomycetota</taxon>
        <taxon>Actinomycetes</taxon>
        <taxon>Propionibacteriales</taxon>
        <taxon>Nocardioidaceae</taxon>
        <taxon>Nocardioides</taxon>
    </lineage>
</organism>
<dbReference type="InterPro" id="IPR028087">
    <property type="entry name" value="Tad_N"/>
</dbReference>
<reference evidence="2" key="1">
    <citation type="submission" date="2020-11" db="EMBL/GenBank/DDBJ databases">
        <title>Nocardioides sp. nov., isolated from Soil of Cynanchum wilfordii Hemsley rhizosphere.</title>
        <authorList>
            <person name="Lee J.-S."/>
            <person name="Suh M.K."/>
            <person name="Kim J.-S."/>
        </authorList>
    </citation>
    <scope>NUCLEOTIDE SEQUENCE</scope>
    <source>
        <strain evidence="2">KCTC 19275</strain>
    </source>
</reference>
<keyword evidence="3" id="KW-1185">Reference proteome</keyword>
<dbReference type="Pfam" id="PF13400">
    <property type="entry name" value="Tad"/>
    <property type="match status" value="1"/>
</dbReference>
<name>A0A930YGX0_9ACTN</name>
<feature type="domain" description="Putative Flp pilus-assembly TadG-like N-terminal" evidence="1">
    <location>
        <begin position="1"/>
        <end position="44"/>
    </location>
</feature>
<dbReference type="NCBIfam" id="TIGR03816">
    <property type="entry name" value="tadE_like_DECH"/>
    <property type="match status" value="1"/>
</dbReference>